<keyword evidence="2" id="KW-1133">Transmembrane helix</keyword>
<evidence type="ECO:0000313" key="3">
    <source>
        <dbReference type="EMBL" id="CCL99773.1"/>
    </source>
</evidence>
<accession>J4G167</accession>
<dbReference type="OrthoDB" id="5427664at2759"/>
<dbReference type="InParanoid" id="J4G167"/>
<name>J4G167_9APHY</name>
<dbReference type="Proteomes" id="UP000006352">
    <property type="component" value="Unassembled WGS sequence"/>
</dbReference>
<proteinExistence type="predicted"/>
<feature type="compositionally biased region" description="Polar residues" evidence="1">
    <location>
        <begin position="261"/>
        <end position="277"/>
    </location>
</feature>
<dbReference type="AlphaFoldDB" id="J4G167"/>
<reference evidence="3 4" key="1">
    <citation type="journal article" date="2012" name="Appl. Environ. Microbiol.">
        <title>Short-read sequencing for genomic analysis of the brown rot fungus Fibroporia radiculosa.</title>
        <authorList>
            <person name="Tang J.D."/>
            <person name="Perkins A.D."/>
            <person name="Sonstegard T.S."/>
            <person name="Schroeder S.G."/>
            <person name="Burgess S.C."/>
            <person name="Diehl S.V."/>
        </authorList>
    </citation>
    <scope>NUCLEOTIDE SEQUENCE [LARGE SCALE GENOMIC DNA]</scope>
    <source>
        <strain evidence="3 4">TFFH 294</strain>
    </source>
</reference>
<feature type="transmembrane region" description="Helical" evidence="2">
    <location>
        <begin position="197"/>
        <end position="220"/>
    </location>
</feature>
<evidence type="ECO:0000256" key="1">
    <source>
        <dbReference type="SAM" id="MobiDB-lite"/>
    </source>
</evidence>
<dbReference type="EMBL" id="HE796949">
    <property type="protein sequence ID" value="CCL99773.1"/>
    <property type="molecule type" value="Genomic_DNA"/>
</dbReference>
<sequence length="308" mass="34745">MNDSVSAPNIIERGVFLNRRKKQIQLSHMKQRTILALALLIQVTLQWAWGVLMFVSPSYSQTACSANTVLLFFFVPLTAQEINDDKFYVWVLWLLFCLGITLLLTIVLSVSSRTRAGKTLSRRSTLSSPETSASTPVYRQLYNTAIASIPPWQDRKKQLIFWGNIGFACLWILYIVLSELQIRINCIFDGENNFGGFGQITALFLALTPVWSLTVALYRYPSQLRRRRRRELEALAAAANVRTMSPDTHSHGEASPHPITFQRQSPTNTRSAASSRVRQGRRMSTMRSANGGGDYIELQLLPGNSSRD</sequence>
<evidence type="ECO:0000313" key="4">
    <source>
        <dbReference type="Proteomes" id="UP000006352"/>
    </source>
</evidence>
<evidence type="ECO:0000256" key="2">
    <source>
        <dbReference type="SAM" id="Phobius"/>
    </source>
</evidence>
<keyword evidence="2" id="KW-0812">Transmembrane</keyword>
<gene>
    <name evidence="3" type="ORF">FIBRA_01795</name>
</gene>
<keyword evidence="2" id="KW-0472">Membrane</keyword>
<protein>
    <submittedName>
        <fullName evidence="3">Uncharacterized protein</fullName>
    </submittedName>
</protein>
<organism evidence="3 4">
    <name type="scientific">Fibroporia radiculosa</name>
    <dbReference type="NCBI Taxonomy" id="599839"/>
    <lineage>
        <taxon>Eukaryota</taxon>
        <taxon>Fungi</taxon>
        <taxon>Dikarya</taxon>
        <taxon>Basidiomycota</taxon>
        <taxon>Agaricomycotina</taxon>
        <taxon>Agaricomycetes</taxon>
        <taxon>Polyporales</taxon>
        <taxon>Fibroporiaceae</taxon>
        <taxon>Fibroporia</taxon>
    </lineage>
</organism>
<dbReference type="HOGENOM" id="CLU_903255_0_0_1"/>
<feature type="transmembrane region" description="Helical" evidence="2">
    <location>
        <begin position="34"/>
        <end position="55"/>
    </location>
</feature>
<feature type="region of interest" description="Disordered" evidence="1">
    <location>
        <begin position="243"/>
        <end position="308"/>
    </location>
</feature>
<feature type="transmembrane region" description="Helical" evidence="2">
    <location>
        <begin position="87"/>
        <end position="110"/>
    </location>
</feature>
<keyword evidence="4" id="KW-1185">Reference proteome</keyword>
<dbReference type="GeneID" id="24094684"/>
<feature type="transmembrane region" description="Helical" evidence="2">
    <location>
        <begin position="159"/>
        <end position="177"/>
    </location>
</feature>
<dbReference type="RefSeq" id="XP_012179056.1">
    <property type="nucleotide sequence ID" value="XM_012323666.1"/>
</dbReference>